<name>A0ABZ1EDS4_9ACTN</name>
<evidence type="ECO:0000256" key="1">
    <source>
        <dbReference type="SAM" id="SignalP"/>
    </source>
</evidence>
<evidence type="ECO:0000313" key="3">
    <source>
        <dbReference type="EMBL" id="WSA31918.1"/>
    </source>
</evidence>
<dbReference type="Pfam" id="PF04213">
    <property type="entry name" value="HtaA"/>
    <property type="match status" value="1"/>
</dbReference>
<organism evidence="3 4">
    <name type="scientific">Micromonospora peucetia</name>
    <dbReference type="NCBI Taxonomy" id="47871"/>
    <lineage>
        <taxon>Bacteria</taxon>
        <taxon>Bacillati</taxon>
        <taxon>Actinomycetota</taxon>
        <taxon>Actinomycetes</taxon>
        <taxon>Micromonosporales</taxon>
        <taxon>Micromonosporaceae</taxon>
        <taxon>Micromonospora</taxon>
    </lineage>
</organism>
<evidence type="ECO:0000313" key="4">
    <source>
        <dbReference type="Proteomes" id="UP001334804"/>
    </source>
</evidence>
<protein>
    <submittedName>
        <fullName evidence="3">HtaA domain-containing protein</fullName>
    </submittedName>
</protein>
<evidence type="ECO:0000259" key="2">
    <source>
        <dbReference type="Pfam" id="PF04213"/>
    </source>
</evidence>
<gene>
    <name evidence="3" type="ORF">OIE14_27985</name>
</gene>
<dbReference type="Proteomes" id="UP001334804">
    <property type="component" value="Chromosome"/>
</dbReference>
<feature type="chain" id="PRO_5046331251" evidence="1">
    <location>
        <begin position="37"/>
        <end position="501"/>
    </location>
</feature>
<dbReference type="InterPro" id="IPR027273">
    <property type="entry name" value="Neocarzinostatin-like"/>
</dbReference>
<sequence length="501" mass="48697">MVRSRAGNAWRQSMRWAAVAVLGLSAALVGAGPASAAEADITGGTLTWGFKESFRNYVAGGNGNPPIAASNGATVNADGTFTFPSTGGTHDAATGATSAGYGGKVVFSYPGHFFSIALANPTVAISGGTAALKADVDLTTTAAEPVSVRQATIATLAVGGGNPAGNAGTVTGTDLAATLTTAGASAFNGFYAAGDALDPVSFTFTTGDAGPARPAVVVTPSGGLDPSGATITVEGSGFDPAANGAAGVYVSFGPRVDEHWVNAGVLQVTKWVNAANEPTEARDKLNADGTFRTTLPISAVYTDGTGKRVDCTAVQCYVITFAARGSADRSQDTFTPVTFAGTGAGAGDAEQRITATVKGGPLTLGVAGSAVALPAVTNGQVASGALHDATVADLRGTDAGWSLVGQVSDFASGTGGVIAADNLGWTPSAVAVDDPLGGNPGTVVPGAVAAPGAGLGGARALCTSAAGASGGTFTCGAQLNLGVPASAAAGDYTATLTLTLS</sequence>
<dbReference type="SUPFAM" id="SSF49319">
    <property type="entry name" value="Actinoxanthin-like"/>
    <property type="match status" value="1"/>
</dbReference>
<proteinExistence type="predicted"/>
<keyword evidence="1" id="KW-0732">Signal</keyword>
<reference evidence="3 4" key="1">
    <citation type="submission" date="2022-10" db="EMBL/GenBank/DDBJ databases">
        <title>The complete genomes of actinobacterial strains from the NBC collection.</title>
        <authorList>
            <person name="Joergensen T.S."/>
            <person name="Alvarez Arevalo M."/>
            <person name="Sterndorff E.B."/>
            <person name="Faurdal D."/>
            <person name="Vuksanovic O."/>
            <person name="Mourched A.-S."/>
            <person name="Charusanti P."/>
            <person name="Shaw S."/>
            <person name="Blin K."/>
            <person name="Weber T."/>
        </authorList>
    </citation>
    <scope>NUCLEOTIDE SEQUENCE [LARGE SCALE GENOMIC DNA]</scope>
    <source>
        <strain evidence="3 4">NBC 01809</strain>
    </source>
</reference>
<dbReference type="Gene3D" id="2.60.40.230">
    <property type="entry name" value="Neocarzinostatin-like"/>
    <property type="match status" value="1"/>
</dbReference>
<dbReference type="InterPro" id="IPR007331">
    <property type="entry name" value="Htaa"/>
</dbReference>
<dbReference type="EMBL" id="CP109071">
    <property type="protein sequence ID" value="WSA31918.1"/>
    <property type="molecule type" value="Genomic_DNA"/>
</dbReference>
<feature type="signal peptide" evidence="1">
    <location>
        <begin position="1"/>
        <end position="36"/>
    </location>
</feature>
<accession>A0ABZ1EDS4</accession>
<keyword evidence="4" id="KW-1185">Reference proteome</keyword>
<dbReference type="RefSeq" id="WP_266321992.1">
    <property type="nucleotide sequence ID" value="NZ_CP109071.1"/>
</dbReference>
<feature type="domain" description="Htaa" evidence="2">
    <location>
        <begin position="43"/>
        <end position="203"/>
    </location>
</feature>